<dbReference type="AlphaFoldDB" id="K5VJ55"/>
<protein>
    <submittedName>
        <fullName evidence="1">Uncharacterized protein</fullName>
    </submittedName>
</protein>
<proteinExistence type="predicted"/>
<evidence type="ECO:0000313" key="2">
    <source>
        <dbReference type="Proteomes" id="UP000008370"/>
    </source>
</evidence>
<dbReference type="KEGG" id="pco:PHACADRAFT_263376"/>
<reference evidence="1 2" key="1">
    <citation type="journal article" date="2012" name="BMC Genomics">
        <title>Comparative genomics of the white-rot fungi, Phanerochaete carnosa and P. chrysosporium, to elucidate the genetic basis of the distinct wood types they colonize.</title>
        <authorList>
            <person name="Suzuki H."/>
            <person name="MacDonald J."/>
            <person name="Syed K."/>
            <person name="Salamov A."/>
            <person name="Hori C."/>
            <person name="Aerts A."/>
            <person name="Henrissat B."/>
            <person name="Wiebenga A."/>
            <person name="vanKuyk P.A."/>
            <person name="Barry K."/>
            <person name="Lindquist E."/>
            <person name="LaButti K."/>
            <person name="Lapidus A."/>
            <person name="Lucas S."/>
            <person name="Coutinho P."/>
            <person name="Gong Y."/>
            <person name="Samejima M."/>
            <person name="Mahadevan R."/>
            <person name="Abou-Zaid M."/>
            <person name="de Vries R.P."/>
            <person name="Igarashi K."/>
            <person name="Yadav J.S."/>
            <person name="Grigoriev I.V."/>
            <person name="Master E.R."/>
        </authorList>
    </citation>
    <scope>NUCLEOTIDE SEQUENCE [LARGE SCALE GENOMIC DNA]</scope>
    <source>
        <strain evidence="1 2">HHB-10118-sp</strain>
    </source>
</reference>
<dbReference type="EMBL" id="JH930477">
    <property type="protein sequence ID" value="EKM51333.1"/>
    <property type="molecule type" value="Genomic_DNA"/>
</dbReference>
<evidence type="ECO:0000313" key="1">
    <source>
        <dbReference type="EMBL" id="EKM51333.1"/>
    </source>
</evidence>
<dbReference type="HOGENOM" id="CLU_1960349_0_0_1"/>
<dbReference type="InParanoid" id="K5VJ55"/>
<name>K5VJ55_PHACS</name>
<gene>
    <name evidence="1" type="ORF">PHACADRAFT_263376</name>
</gene>
<keyword evidence="2" id="KW-1185">Reference proteome</keyword>
<dbReference type="Proteomes" id="UP000008370">
    <property type="component" value="Unassembled WGS sequence"/>
</dbReference>
<dbReference type="GeneID" id="18918537"/>
<sequence length="128" mass="14068">MRSLDLFLHDMEHLTAAKTVIEYLANLLKPLPIAEVGIALHSQGMSLFASSNYGTRGPAAALRALDTLLCSFSRLRRVTIRQTLAGSNPPIGNPRSTEPVGGYVRCEGAAMLWRNLPELRKRGILRVE</sequence>
<accession>K5VJ55</accession>
<organism evidence="1 2">
    <name type="scientific">Phanerochaete carnosa (strain HHB-10118-sp)</name>
    <name type="common">White-rot fungus</name>
    <name type="synonym">Peniophora carnosa</name>
    <dbReference type="NCBI Taxonomy" id="650164"/>
    <lineage>
        <taxon>Eukaryota</taxon>
        <taxon>Fungi</taxon>
        <taxon>Dikarya</taxon>
        <taxon>Basidiomycota</taxon>
        <taxon>Agaricomycotina</taxon>
        <taxon>Agaricomycetes</taxon>
        <taxon>Polyporales</taxon>
        <taxon>Phanerochaetaceae</taxon>
        <taxon>Phanerochaete</taxon>
    </lineage>
</organism>
<dbReference type="RefSeq" id="XP_007400477.1">
    <property type="nucleotide sequence ID" value="XM_007400415.1"/>
</dbReference>